<keyword evidence="2" id="KW-1185">Reference proteome</keyword>
<dbReference type="Proteomes" id="UP001164250">
    <property type="component" value="Chromosome 15"/>
</dbReference>
<accession>A0ACC0ZVD3</accession>
<proteinExistence type="predicted"/>
<organism evidence="1 2">
    <name type="scientific">Pistacia atlantica</name>
    <dbReference type="NCBI Taxonomy" id="434234"/>
    <lineage>
        <taxon>Eukaryota</taxon>
        <taxon>Viridiplantae</taxon>
        <taxon>Streptophyta</taxon>
        <taxon>Embryophyta</taxon>
        <taxon>Tracheophyta</taxon>
        <taxon>Spermatophyta</taxon>
        <taxon>Magnoliopsida</taxon>
        <taxon>eudicotyledons</taxon>
        <taxon>Gunneridae</taxon>
        <taxon>Pentapetalae</taxon>
        <taxon>rosids</taxon>
        <taxon>malvids</taxon>
        <taxon>Sapindales</taxon>
        <taxon>Anacardiaceae</taxon>
        <taxon>Pistacia</taxon>
    </lineage>
</organism>
<comment type="caution">
    <text evidence="1">The sequence shown here is derived from an EMBL/GenBank/DDBJ whole genome shotgun (WGS) entry which is preliminary data.</text>
</comment>
<sequence>MFVAKCVYNLGNFMRWNPVRIGEGSPLIRMNHACLDLQWTPESDWHKINKSKSPQFQSTE</sequence>
<name>A0ACC0ZVD3_9ROSI</name>
<evidence type="ECO:0000313" key="2">
    <source>
        <dbReference type="Proteomes" id="UP001164250"/>
    </source>
</evidence>
<gene>
    <name evidence="1" type="ORF">Patl1_33910</name>
</gene>
<protein>
    <submittedName>
        <fullName evidence="1">Uncharacterized protein</fullName>
    </submittedName>
</protein>
<reference evidence="2" key="1">
    <citation type="journal article" date="2023" name="G3 (Bethesda)">
        <title>Genome assembly and association tests identify interacting loci associated with vigor, precocity, and sex in interspecific pistachio rootstocks.</title>
        <authorList>
            <person name="Palmer W."/>
            <person name="Jacygrad E."/>
            <person name="Sagayaradj S."/>
            <person name="Cavanaugh K."/>
            <person name="Han R."/>
            <person name="Bertier L."/>
            <person name="Beede B."/>
            <person name="Kafkas S."/>
            <person name="Golino D."/>
            <person name="Preece J."/>
            <person name="Michelmore R."/>
        </authorList>
    </citation>
    <scope>NUCLEOTIDE SEQUENCE [LARGE SCALE GENOMIC DNA]</scope>
</reference>
<evidence type="ECO:0000313" key="1">
    <source>
        <dbReference type="EMBL" id="KAJ0075961.1"/>
    </source>
</evidence>
<dbReference type="EMBL" id="CM047910">
    <property type="protein sequence ID" value="KAJ0075961.1"/>
    <property type="molecule type" value="Genomic_DNA"/>
</dbReference>